<proteinExistence type="predicted"/>
<sequence length="63" mass="7085">MDYTIQAGFCAECAHALVRPTNKGTIYLRCGLAARDERFPRYPRLPVLSCPGFQPMVASDRPR</sequence>
<name>A0ABP4Y587_9MICO</name>
<gene>
    <name evidence="1" type="ORF">GCM10009811_25740</name>
</gene>
<comment type="caution">
    <text evidence="1">The sequence shown here is derived from an EMBL/GenBank/DDBJ whole genome shotgun (WGS) entry which is preliminary data.</text>
</comment>
<evidence type="ECO:0000313" key="2">
    <source>
        <dbReference type="Proteomes" id="UP001499938"/>
    </source>
</evidence>
<dbReference type="EMBL" id="BAAAPO010000042">
    <property type="protein sequence ID" value="GAA1800880.1"/>
    <property type="molecule type" value="Genomic_DNA"/>
</dbReference>
<evidence type="ECO:0000313" key="1">
    <source>
        <dbReference type="EMBL" id="GAA1800880.1"/>
    </source>
</evidence>
<accession>A0ABP4Y587</accession>
<keyword evidence="2" id="KW-1185">Reference proteome</keyword>
<dbReference type="Proteomes" id="UP001499938">
    <property type="component" value="Unassembled WGS sequence"/>
</dbReference>
<dbReference type="RefSeq" id="WP_344086052.1">
    <property type="nucleotide sequence ID" value="NZ_BAAAPO010000042.1"/>
</dbReference>
<reference evidence="2" key="1">
    <citation type="journal article" date="2019" name="Int. J. Syst. Evol. Microbiol.">
        <title>The Global Catalogue of Microorganisms (GCM) 10K type strain sequencing project: providing services to taxonomists for standard genome sequencing and annotation.</title>
        <authorList>
            <consortium name="The Broad Institute Genomics Platform"/>
            <consortium name="The Broad Institute Genome Sequencing Center for Infectious Disease"/>
            <person name="Wu L."/>
            <person name="Ma J."/>
        </authorList>
    </citation>
    <scope>NUCLEOTIDE SEQUENCE [LARGE SCALE GENOMIC DNA]</scope>
    <source>
        <strain evidence="2">JCM 15592</strain>
    </source>
</reference>
<protein>
    <submittedName>
        <fullName evidence="1">Uncharacterized protein</fullName>
    </submittedName>
</protein>
<organism evidence="1 2">
    <name type="scientific">Nostocoides veronense</name>
    <dbReference type="NCBI Taxonomy" id="330836"/>
    <lineage>
        <taxon>Bacteria</taxon>
        <taxon>Bacillati</taxon>
        <taxon>Actinomycetota</taxon>
        <taxon>Actinomycetes</taxon>
        <taxon>Micrococcales</taxon>
        <taxon>Intrasporangiaceae</taxon>
        <taxon>Nostocoides</taxon>
    </lineage>
</organism>